<evidence type="ECO:0000313" key="2">
    <source>
        <dbReference type="Proteomes" id="UP001221924"/>
    </source>
</evidence>
<dbReference type="RefSeq" id="WP_275202759.1">
    <property type="nucleotide sequence ID" value="NZ_JARFID010000044.1"/>
</dbReference>
<reference evidence="1" key="1">
    <citation type="submission" date="2023-03" db="EMBL/GenBank/DDBJ databases">
        <title>DFI Biobank Strains.</title>
        <authorList>
            <person name="Mostad J."/>
            <person name="Paddock L."/>
            <person name="Medina S."/>
            <person name="Waligurski E."/>
            <person name="Barat B."/>
            <person name="Smith R."/>
            <person name="Burgo V."/>
            <person name="Metcalfe C."/>
            <person name="Woodson C."/>
            <person name="Sundararajan A."/>
            <person name="Ramaswamy R."/>
            <person name="Lin H."/>
            <person name="Pamer E.G."/>
        </authorList>
    </citation>
    <scope>NUCLEOTIDE SEQUENCE</scope>
    <source>
        <strain evidence="1">DFI.9.5</strain>
    </source>
</reference>
<dbReference type="Proteomes" id="UP001221924">
    <property type="component" value="Unassembled WGS sequence"/>
</dbReference>
<name>A0AAW6MCD0_9BACE</name>
<gene>
    <name evidence="1" type="ORF">PZH42_25100</name>
</gene>
<organism evidence="1 2">
    <name type="scientific">Bacteroides cellulosilyticus</name>
    <dbReference type="NCBI Taxonomy" id="246787"/>
    <lineage>
        <taxon>Bacteria</taxon>
        <taxon>Pseudomonadati</taxon>
        <taxon>Bacteroidota</taxon>
        <taxon>Bacteroidia</taxon>
        <taxon>Bacteroidales</taxon>
        <taxon>Bacteroidaceae</taxon>
        <taxon>Bacteroides</taxon>
    </lineage>
</organism>
<sequence>ELRYGFVMVGLVHLVQRFTVPFASHTRARIIRCESPPLCPHHSVPTTDHSSPLIRLCISSIYGYAFQQTVFTQVLQPSGSGGNGKIP</sequence>
<evidence type="ECO:0000313" key="1">
    <source>
        <dbReference type="EMBL" id="MDE8697382.1"/>
    </source>
</evidence>
<proteinExistence type="predicted"/>
<protein>
    <submittedName>
        <fullName evidence="1">Uncharacterized protein</fullName>
    </submittedName>
</protein>
<dbReference type="EMBL" id="JARFID010000044">
    <property type="protein sequence ID" value="MDE8697382.1"/>
    <property type="molecule type" value="Genomic_DNA"/>
</dbReference>
<dbReference type="AlphaFoldDB" id="A0AAW6MCD0"/>
<comment type="caution">
    <text evidence="1">The sequence shown here is derived from an EMBL/GenBank/DDBJ whole genome shotgun (WGS) entry which is preliminary data.</text>
</comment>
<feature type="non-terminal residue" evidence="1">
    <location>
        <position position="1"/>
    </location>
</feature>
<accession>A0AAW6MCD0</accession>